<sequence>MMNWLFPAKKRSIPAKRWISIISRTVHLIGVSGLAGAYLYQQPVASWQWFLYLTVMSGFVMSALEVYSDGIWLLQLRGTAIGVKLLLLSTMIWWFDQPNAIIYFLAIIISGVVSHAPGKLRYFSIWHGRVIMESPMGKRHPLND</sequence>
<gene>
    <name evidence="2" type="ORF">WNY58_13545</name>
</gene>
<evidence type="ECO:0000256" key="1">
    <source>
        <dbReference type="SAM" id="Phobius"/>
    </source>
</evidence>
<feature type="transmembrane region" description="Helical" evidence="1">
    <location>
        <begin position="101"/>
        <end position="118"/>
    </location>
</feature>
<comment type="caution">
    <text evidence="2">The sequence shown here is derived from an EMBL/GenBank/DDBJ whole genome shotgun (WGS) entry which is preliminary data.</text>
</comment>
<feature type="transmembrane region" description="Helical" evidence="1">
    <location>
        <begin position="76"/>
        <end position="95"/>
    </location>
</feature>
<organism evidence="2 3">
    <name type="scientific">Neptuniibacter pectenicola</name>
    <dbReference type="NCBI Taxonomy" id="1806669"/>
    <lineage>
        <taxon>Bacteria</taxon>
        <taxon>Pseudomonadati</taxon>
        <taxon>Pseudomonadota</taxon>
        <taxon>Gammaproteobacteria</taxon>
        <taxon>Oceanospirillales</taxon>
        <taxon>Oceanospirillaceae</taxon>
        <taxon>Neptuniibacter</taxon>
    </lineage>
</organism>
<feature type="transmembrane region" description="Helical" evidence="1">
    <location>
        <begin position="46"/>
        <end position="64"/>
    </location>
</feature>
<name>A0ABU9TUM0_9GAMM</name>
<dbReference type="Proteomes" id="UP001449225">
    <property type="component" value="Unassembled WGS sequence"/>
</dbReference>
<dbReference type="RefSeq" id="WP_231902212.1">
    <property type="nucleotide sequence ID" value="NZ_JBBMRA010000014.1"/>
</dbReference>
<keyword evidence="1" id="KW-1133">Transmembrane helix</keyword>
<keyword evidence="1" id="KW-0812">Transmembrane</keyword>
<reference evidence="2 3" key="1">
    <citation type="submission" date="2024-03" db="EMBL/GenBank/DDBJ databases">
        <title>Community enrichment and isolation of bacterial strains for fucoidan degradation.</title>
        <authorList>
            <person name="Sichert A."/>
        </authorList>
    </citation>
    <scope>NUCLEOTIDE SEQUENCE [LARGE SCALE GENOMIC DNA]</scope>
    <source>
        <strain evidence="2 3">AS76</strain>
    </source>
</reference>
<protein>
    <submittedName>
        <fullName evidence="2">Uncharacterized protein</fullName>
    </submittedName>
</protein>
<evidence type="ECO:0000313" key="2">
    <source>
        <dbReference type="EMBL" id="MEM5537414.1"/>
    </source>
</evidence>
<feature type="transmembrane region" description="Helical" evidence="1">
    <location>
        <begin position="21"/>
        <end position="40"/>
    </location>
</feature>
<keyword evidence="1" id="KW-0472">Membrane</keyword>
<evidence type="ECO:0000313" key="3">
    <source>
        <dbReference type="Proteomes" id="UP001449225"/>
    </source>
</evidence>
<dbReference type="EMBL" id="JBBMRA010000014">
    <property type="protein sequence ID" value="MEM5537414.1"/>
    <property type="molecule type" value="Genomic_DNA"/>
</dbReference>
<proteinExistence type="predicted"/>
<accession>A0ABU9TUM0</accession>
<keyword evidence="3" id="KW-1185">Reference proteome</keyword>